<feature type="domain" description="Fe/B12 periplasmic-binding" evidence="3">
    <location>
        <begin position="108"/>
        <end position="372"/>
    </location>
</feature>
<dbReference type="PROSITE" id="PS51257">
    <property type="entry name" value="PROKAR_LIPOPROTEIN"/>
    <property type="match status" value="1"/>
</dbReference>
<evidence type="ECO:0000256" key="2">
    <source>
        <dbReference type="SAM" id="SignalP"/>
    </source>
</evidence>
<comment type="caution">
    <text evidence="4">The sequence shown here is derived from an EMBL/GenBank/DDBJ whole genome shotgun (WGS) entry which is preliminary data.</text>
</comment>
<dbReference type="InterPro" id="IPR002491">
    <property type="entry name" value="ABC_transptr_periplasmic_BD"/>
</dbReference>
<gene>
    <name evidence="4" type="ORF">D3230_05345</name>
</gene>
<comment type="similarity">
    <text evidence="1">Belongs to the bacterial solute-binding protein 8 family.</text>
</comment>
<keyword evidence="5" id="KW-1185">Reference proteome</keyword>
<evidence type="ECO:0000256" key="1">
    <source>
        <dbReference type="ARBA" id="ARBA00008814"/>
    </source>
</evidence>
<dbReference type="Proteomes" id="UP001645859">
    <property type="component" value="Unassembled WGS sequence"/>
</dbReference>
<protein>
    <submittedName>
        <fullName evidence="4">Hemin receptor</fullName>
    </submittedName>
</protein>
<proteinExistence type="inferred from homology"/>
<dbReference type="Pfam" id="PF01497">
    <property type="entry name" value="Peripla_BP_2"/>
    <property type="match status" value="1"/>
</dbReference>
<dbReference type="PANTHER" id="PTHR30535">
    <property type="entry name" value="VITAMIN B12-BINDING PROTEIN"/>
    <property type="match status" value="1"/>
</dbReference>
<reference evidence="4 5" key="1">
    <citation type="submission" date="2018-09" db="EMBL/GenBank/DDBJ databases">
        <title>Comparative genomics of Leucobacter spp.</title>
        <authorList>
            <person name="Reis A.C."/>
            <person name="Kolvenbach B.A."/>
            <person name="Corvini P.F.X."/>
            <person name="Nunes O.C."/>
        </authorList>
    </citation>
    <scope>NUCLEOTIDE SEQUENCE [LARGE SCALE GENOMIC DNA]</scope>
    <source>
        <strain evidence="4 5">TAN 31504</strain>
    </source>
</reference>
<feature type="signal peptide" evidence="2">
    <location>
        <begin position="1"/>
        <end position="27"/>
    </location>
</feature>
<evidence type="ECO:0000259" key="3">
    <source>
        <dbReference type="PROSITE" id="PS50983"/>
    </source>
</evidence>
<dbReference type="PROSITE" id="PS50983">
    <property type="entry name" value="FE_B12_PBP"/>
    <property type="match status" value="1"/>
</dbReference>
<name>A0ABS1SFB7_9MICO</name>
<dbReference type="PANTHER" id="PTHR30535:SF4">
    <property type="entry name" value="HEMIN-BINDING PERIPLASMIC PROTEIN HMUT"/>
    <property type="match status" value="1"/>
</dbReference>
<evidence type="ECO:0000313" key="5">
    <source>
        <dbReference type="Proteomes" id="UP001645859"/>
    </source>
</evidence>
<dbReference type="RefSeq" id="WP_202343967.1">
    <property type="nucleotide sequence ID" value="NZ_BAAAPI010000008.1"/>
</dbReference>
<organism evidence="4 5">
    <name type="scientific">Leucobacter chromiireducens subsp. solipictus</name>
    <dbReference type="NCBI Taxonomy" id="398235"/>
    <lineage>
        <taxon>Bacteria</taxon>
        <taxon>Bacillati</taxon>
        <taxon>Actinomycetota</taxon>
        <taxon>Actinomycetes</taxon>
        <taxon>Micrococcales</taxon>
        <taxon>Microbacteriaceae</taxon>
        <taxon>Leucobacter</taxon>
    </lineage>
</organism>
<dbReference type="InterPro" id="IPR050902">
    <property type="entry name" value="ABC_Transporter_SBP"/>
</dbReference>
<accession>A0ABS1SFB7</accession>
<dbReference type="SUPFAM" id="SSF53807">
    <property type="entry name" value="Helical backbone' metal receptor"/>
    <property type="match status" value="1"/>
</dbReference>
<keyword evidence="4" id="KW-0675">Receptor</keyword>
<dbReference type="EMBL" id="QYAC01000002">
    <property type="protein sequence ID" value="MBL3678722.1"/>
    <property type="molecule type" value="Genomic_DNA"/>
</dbReference>
<evidence type="ECO:0000313" key="4">
    <source>
        <dbReference type="EMBL" id="MBL3678722.1"/>
    </source>
</evidence>
<keyword evidence="2" id="KW-0732">Signal</keyword>
<sequence>MHTFRGRRTRRALALATVALLGLGLTACQSVGAPGGLESAETVELPPISDLTPAPDPSNIQGPTTALIGGPSIAPVAEAPTPELPATVTSHDRSGDTEVTVTDTSRVLALSLSGSLGELVHAYGLSDQLVGRDISTNFPGSEDLPIVTRDGHSIDAESVLGLSPTVILTDGSIGPTDVVLQMRDAGIPVITVDRAVDAESTFVTAQQVADALGVPDSAPPLIDTLQAAIAAKEAEVATLLPEDPEKLPRVAFLYVRGTSGIYYLFGEGSGVDSLIRSIGAVDVAAEIGWKGEKPMTDEALIAIDPDVILVMTKGLESAGGVDGLLEAQPSIALTTAGKNRRIIDVDDTLLFAGGTRIPDVIDGLARAVYAPDSLG</sequence>
<dbReference type="Gene3D" id="3.40.50.1980">
    <property type="entry name" value="Nitrogenase molybdenum iron protein domain"/>
    <property type="match status" value="2"/>
</dbReference>
<feature type="chain" id="PRO_5046227482" evidence="2">
    <location>
        <begin position="28"/>
        <end position="375"/>
    </location>
</feature>